<organism evidence="2 3">
    <name type="scientific">Mesorhizobium plurifarium</name>
    <dbReference type="NCBI Taxonomy" id="69974"/>
    <lineage>
        <taxon>Bacteria</taxon>
        <taxon>Pseudomonadati</taxon>
        <taxon>Pseudomonadota</taxon>
        <taxon>Alphaproteobacteria</taxon>
        <taxon>Hyphomicrobiales</taxon>
        <taxon>Phyllobacteriaceae</taxon>
        <taxon>Mesorhizobium</taxon>
    </lineage>
</organism>
<feature type="compositionally biased region" description="Low complexity" evidence="1">
    <location>
        <begin position="10"/>
        <end position="22"/>
    </location>
</feature>
<dbReference type="Proteomes" id="UP000045285">
    <property type="component" value="Unassembled WGS sequence"/>
</dbReference>
<keyword evidence="3" id="KW-1185">Reference proteome</keyword>
<proteinExistence type="predicted"/>
<evidence type="ECO:0000313" key="2">
    <source>
        <dbReference type="EMBL" id="CDX17009.1"/>
    </source>
</evidence>
<gene>
    <name evidence="2" type="ORF">MPL3356_230009</name>
</gene>
<dbReference type="AlphaFoldDB" id="A0A090DRC5"/>
<name>A0A090DRC5_MESPL</name>
<reference evidence="3" key="1">
    <citation type="submission" date="2014-08" db="EMBL/GenBank/DDBJ databases">
        <authorList>
            <person name="Moulin L."/>
        </authorList>
    </citation>
    <scope>NUCLEOTIDE SEQUENCE [LARGE SCALE GENOMIC DNA]</scope>
</reference>
<evidence type="ECO:0000256" key="1">
    <source>
        <dbReference type="SAM" id="MobiDB-lite"/>
    </source>
</evidence>
<dbReference type="STRING" id="69974.MPLDJ20_140393"/>
<feature type="region of interest" description="Disordered" evidence="1">
    <location>
        <begin position="1"/>
        <end position="22"/>
    </location>
</feature>
<evidence type="ECO:0000313" key="3">
    <source>
        <dbReference type="Proteomes" id="UP000045285"/>
    </source>
</evidence>
<protein>
    <submittedName>
        <fullName evidence="2">Uncharacterized protein</fullName>
    </submittedName>
</protein>
<dbReference type="EMBL" id="CCMZ01000016">
    <property type="protein sequence ID" value="CDX17009.1"/>
    <property type="molecule type" value="Genomic_DNA"/>
</dbReference>
<accession>A0A090DRC5</accession>
<sequence>MACRPRPVPRQAGARGACARAVRRAPAAGEGRRLLIAVQGKMPGGLSSNAYLPKVGTGFGTKTCIKSRTKAHGANPEDRDALLDRLSLLRLSELDRSSL</sequence>